<dbReference type="PANTHER" id="PTHR16193">
    <property type="entry name" value="TETRATRICOPEPTIDE REPEAT PROTEIN 27"/>
    <property type="match status" value="1"/>
</dbReference>
<dbReference type="OrthoDB" id="1936594at2759"/>
<sequence length="946" mass="106842">MSSEKYLRSVLSQLVLSISAEKVNVSSEISSYLKPVTNSILYILKGDSSKLIHEEDYHSLLFTDSSKKILEKFPSNDLDIVLNEFLSEVINNFNLKFQEETISNLHLQLIAIALLQTFIQLNFTGPGIEFNSQQVFFPGVDEKLLQMEAIKLINIEGQQAYDLMVDPLFFIISCLLFEKLMLVDSSLSLVNKSTLAPLEKIIEATGNVSNASPEDPVKASLQWWRARALQVHLSLISEPASVLSSVSSLLLNPSVPNALAPAMDDNLELRKHIQLVYFLECARSGIHSNTEHLSIPLLGKARKLSELNFVISGAKAKRTKFQTFHTSALIILAKSKPSSLFDNANDNPETFGLESDLLLEKPQFESLDDLELQDEPDSKRIKFDEISTINAEENDEEKLLPIVMRQDDIPEELRLLNPNDQPVLNDLDSVQLLLRLTTLRQTTPSNNSLVEEELLALAGRILYASSKSVNWSVFSRALWERSILETNNSRTIERGILQMTSLVEEIGIKVKTRIIPQAMEEGVDDSGSAAASRLRFIHQLPLMPQWAMDMRLAEKYMSIGVLRSAVEIYERLQLSCETALCYAAVDDEKEAERIILERIKSHPEDARAVSILGDIRQDPSLWAKAWEIGKYSKAKASLSRYYYNPPQGSGLTKDLEQAIKHMNECLTVNPLNYEHWFFYGCCGLEAQQYEVAAEAFTRCVGLDETNSHAWSNLASALLRTDKTRPALNALKKAIRCAGESNKSWRIYENYLIVAAKLNEWNDVLIAARELINIRGKSDGEVSIDIPVIEKLVEILVATEYPSTDEVRFTYYQKSCIDLVCNILPTVITKSARCWRIVARVELWRQKPWAALECHEKAYRALSQRPELETDESAWNEAIDSCSDLVAAYESLGELPGKHGAGDVVCKDWKYKAKTTVRSLMSKGKAMWEDSEGWYRLQDMKEELLNN</sequence>
<keyword evidence="2" id="KW-0802">TPR repeat</keyword>
<dbReference type="RefSeq" id="XP_015466956.1">
    <property type="nucleotide sequence ID" value="XM_015612218.1"/>
</dbReference>
<evidence type="ECO:0000256" key="2">
    <source>
        <dbReference type="ARBA" id="ARBA00022803"/>
    </source>
</evidence>
<evidence type="ECO:0000313" key="4">
    <source>
        <dbReference type="Proteomes" id="UP000054251"/>
    </source>
</evidence>
<comment type="caution">
    <text evidence="3">The sequence shown here is derived from an EMBL/GenBank/DDBJ whole genome shotgun (WGS) entry which is preliminary data.</text>
</comment>
<organism evidence="3 4">
    <name type="scientific">Debaryomyces fabryi</name>
    <dbReference type="NCBI Taxonomy" id="58627"/>
    <lineage>
        <taxon>Eukaryota</taxon>
        <taxon>Fungi</taxon>
        <taxon>Dikarya</taxon>
        <taxon>Ascomycota</taxon>
        <taxon>Saccharomycotina</taxon>
        <taxon>Pichiomycetes</taxon>
        <taxon>Debaryomycetaceae</taxon>
        <taxon>Debaryomyces</taxon>
    </lineage>
</organism>
<dbReference type="EMBL" id="LMYN01000072">
    <property type="protein sequence ID" value="KSA00854.1"/>
    <property type="molecule type" value="Genomic_DNA"/>
</dbReference>
<proteinExistence type="predicted"/>
<keyword evidence="4" id="KW-1185">Reference proteome</keyword>
<reference evidence="3 4" key="1">
    <citation type="submission" date="2015-11" db="EMBL/GenBank/DDBJ databases">
        <title>The genome of Debaryomyces fabryi.</title>
        <authorList>
            <person name="Tafer H."/>
            <person name="Lopandic K."/>
        </authorList>
    </citation>
    <scope>NUCLEOTIDE SEQUENCE [LARGE SCALE GENOMIC DNA]</scope>
    <source>
        <strain evidence="3 4">CBS 789</strain>
    </source>
</reference>
<accession>A0A0V1PXE3</accession>
<evidence type="ECO:0000256" key="1">
    <source>
        <dbReference type="ARBA" id="ARBA00022737"/>
    </source>
</evidence>
<dbReference type="Proteomes" id="UP000054251">
    <property type="component" value="Unassembled WGS sequence"/>
</dbReference>
<dbReference type="InterPro" id="IPR011990">
    <property type="entry name" value="TPR-like_helical_dom_sf"/>
</dbReference>
<dbReference type="PANTHER" id="PTHR16193:SF0">
    <property type="entry name" value="TETRATRICOPEPTIDE REPEAT PROTEIN 27"/>
    <property type="match status" value="1"/>
</dbReference>
<evidence type="ECO:0000313" key="3">
    <source>
        <dbReference type="EMBL" id="KSA00854.1"/>
    </source>
</evidence>
<protein>
    <submittedName>
        <fullName evidence="3">Uncharacterized protein</fullName>
    </submittedName>
</protein>
<dbReference type="Gene3D" id="1.25.40.10">
    <property type="entry name" value="Tetratricopeptide repeat domain"/>
    <property type="match status" value="1"/>
</dbReference>
<keyword evidence="1" id="KW-0677">Repeat</keyword>
<dbReference type="AlphaFoldDB" id="A0A0V1PXE3"/>
<name>A0A0V1PXE3_9ASCO</name>
<dbReference type="InterPro" id="IPR044244">
    <property type="entry name" value="TTC27/Emw1"/>
</dbReference>
<dbReference type="GeneID" id="26840398"/>
<gene>
    <name evidence="3" type="ORF">AC631_03389</name>
</gene>
<dbReference type="SUPFAM" id="SSF48452">
    <property type="entry name" value="TPR-like"/>
    <property type="match status" value="1"/>
</dbReference>